<dbReference type="Proteomes" id="UP001196413">
    <property type="component" value="Unassembled WGS sequence"/>
</dbReference>
<proteinExistence type="predicted"/>
<dbReference type="EMBL" id="JAHQIW010005881">
    <property type="protein sequence ID" value="KAJ1367404.1"/>
    <property type="molecule type" value="Genomic_DNA"/>
</dbReference>
<protein>
    <submittedName>
        <fullName evidence="1">Uncharacterized protein</fullName>
    </submittedName>
</protein>
<organism evidence="1 2">
    <name type="scientific">Parelaphostrongylus tenuis</name>
    <name type="common">Meningeal worm</name>
    <dbReference type="NCBI Taxonomy" id="148309"/>
    <lineage>
        <taxon>Eukaryota</taxon>
        <taxon>Metazoa</taxon>
        <taxon>Ecdysozoa</taxon>
        <taxon>Nematoda</taxon>
        <taxon>Chromadorea</taxon>
        <taxon>Rhabditida</taxon>
        <taxon>Rhabditina</taxon>
        <taxon>Rhabditomorpha</taxon>
        <taxon>Strongyloidea</taxon>
        <taxon>Metastrongylidae</taxon>
        <taxon>Parelaphostrongylus</taxon>
    </lineage>
</organism>
<accession>A0AAD5R0W0</accession>
<name>A0AAD5R0W0_PARTN</name>
<reference evidence="1" key="1">
    <citation type="submission" date="2021-06" db="EMBL/GenBank/DDBJ databases">
        <title>Parelaphostrongylus tenuis whole genome reference sequence.</title>
        <authorList>
            <person name="Garwood T.J."/>
            <person name="Larsen P.A."/>
            <person name="Fountain-Jones N.M."/>
            <person name="Garbe J.R."/>
            <person name="Macchietto M.G."/>
            <person name="Kania S.A."/>
            <person name="Gerhold R.W."/>
            <person name="Richards J.E."/>
            <person name="Wolf T.M."/>
        </authorList>
    </citation>
    <scope>NUCLEOTIDE SEQUENCE</scope>
    <source>
        <strain evidence="1">MNPRO001-30</strain>
        <tissue evidence="1">Meninges</tissue>
    </source>
</reference>
<dbReference type="AlphaFoldDB" id="A0AAD5R0W0"/>
<gene>
    <name evidence="1" type="ORF">KIN20_028306</name>
</gene>
<evidence type="ECO:0000313" key="2">
    <source>
        <dbReference type="Proteomes" id="UP001196413"/>
    </source>
</evidence>
<comment type="caution">
    <text evidence="1">The sequence shown here is derived from an EMBL/GenBank/DDBJ whole genome shotgun (WGS) entry which is preliminary data.</text>
</comment>
<sequence>MDLRSILLSNGFKAVALTLHLGITTLRHGSVTPSLQQRLHLHHHCNVVAPLTQPLGYGSDAFADVIPTLWAQVSVSQFMRGNY</sequence>
<keyword evidence="2" id="KW-1185">Reference proteome</keyword>
<evidence type="ECO:0000313" key="1">
    <source>
        <dbReference type="EMBL" id="KAJ1367404.1"/>
    </source>
</evidence>